<evidence type="ECO:0000259" key="11">
    <source>
        <dbReference type="Pfam" id="PF08016"/>
    </source>
</evidence>
<keyword evidence="3 10" id="KW-0812">Transmembrane</keyword>
<comment type="similarity">
    <text evidence="2">Belongs to the polycystin family.</text>
</comment>
<evidence type="ECO:0000256" key="6">
    <source>
        <dbReference type="ARBA" id="ARBA00023180"/>
    </source>
</evidence>
<evidence type="ECO:0000259" key="12">
    <source>
        <dbReference type="Pfam" id="PF20519"/>
    </source>
</evidence>
<dbReference type="InterPro" id="IPR046791">
    <property type="entry name" value="Polycystin_dom"/>
</dbReference>
<dbReference type="STRING" id="1169540.A0A0G4FFY7"/>
<proteinExistence type="inferred from homology"/>
<feature type="compositionally biased region" description="Gly residues" evidence="9">
    <location>
        <begin position="713"/>
        <end position="722"/>
    </location>
</feature>
<dbReference type="VEuPathDB" id="CryptoDB:Vbra_22615"/>
<evidence type="ECO:0000256" key="9">
    <source>
        <dbReference type="SAM" id="MobiDB-lite"/>
    </source>
</evidence>
<dbReference type="PRINTS" id="PR01433">
    <property type="entry name" value="POLYCYSTIN2"/>
</dbReference>
<dbReference type="OMA" id="FTMLTEW"/>
<dbReference type="Gene3D" id="1.10.287.70">
    <property type="match status" value="1"/>
</dbReference>
<dbReference type="GO" id="GO:0016020">
    <property type="term" value="C:membrane"/>
    <property type="evidence" value="ECO:0007669"/>
    <property type="project" value="UniProtKB-SubCell"/>
</dbReference>
<dbReference type="AlphaFoldDB" id="A0A0G4FFY7"/>
<evidence type="ECO:0000313" key="14">
    <source>
        <dbReference type="Proteomes" id="UP000041254"/>
    </source>
</evidence>
<feature type="transmembrane region" description="Helical" evidence="10">
    <location>
        <begin position="520"/>
        <end position="544"/>
    </location>
</feature>
<evidence type="ECO:0000256" key="2">
    <source>
        <dbReference type="ARBA" id="ARBA00007200"/>
    </source>
</evidence>
<dbReference type="PhylomeDB" id="A0A0G4FFY7"/>
<evidence type="ECO:0000256" key="7">
    <source>
        <dbReference type="PIRSR" id="PIRSR603915-2"/>
    </source>
</evidence>
<gene>
    <name evidence="13" type="ORF">Vbra_22615</name>
</gene>
<feature type="transmembrane region" description="Helical" evidence="10">
    <location>
        <begin position="68"/>
        <end position="89"/>
    </location>
</feature>
<accession>A0A0G4FFY7</accession>
<feature type="disulfide bond" evidence="7">
    <location>
        <begin position="185"/>
        <end position="198"/>
    </location>
</feature>
<dbReference type="OrthoDB" id="444119at2759"/>
<evidence type="ECO:0000256" key="5">
    <source>
        <dbReference type="ARBA" id="ARBA00023136"/>
    </source>
</evidence>
<organism evidence="13 14">
    <name type="scientific">Vitrella brassicaformis (strain CCMP3155)</name>
    <dbReference type="NCBI Taxonomy" id="1169540"/>
    <lineage>
        <taxon>Eukaryota</taxon>
        <taxon>Sar</taxon>
        <taxon>Alveolata</taxon>
        <taxon>Colpodellida</taxon>
        <taxon>Vitrellaceae</taxon>
        <taxon>Vitrella</taxon>
    </lineage>
</organism>
<name>A0A0G4FFY7_VITBC</name>
<dbReference type="Pfam" id="PF08016">
    <property type="entry name" value="PKD_channel"/>
    <property type="match status" value="1"/>
</dbReference>
<dbReference type="Proteomes" id="UP000041254">
    <property type="component" value="Unassembled WGS sequence"/>
</dbReference>
<keyword evidence="14" id="KW-1185">Reference proteome</keyword>
<sequence>MSRGSLAGELSSKPPKSAQTQQITMTDRHSPVEPDADEEDTEMQAATAGGIPLGGVIYSFKKAKRNSLFYSGLLYTTFLAIFVTITMLIRPVDQTFQIQNAIIEGIAKDDMDSPRFEKTFFDMANYGDFWVWMFEVFYGNVFEGEWYNGEPRNRSHEYEDVPVMRYNRLQTAIRLRQSRVERDSCKTEEDNHELSRPCWGDYGTATAVTGNKHADRPTTDLTRWSTDLNYFEGRHDDGKQYKKSGYYVDLPINATRTLEILQTLVAERWVDENTRGIAIEMNTYNPAYDMSTVTRFKVDIRPGGLFIPSIEIFSARLYPYTSSIDGFRAFLELVFFFALLYYFWREGMEMRTEGWRYAQSFWNWVELANLTFFVVIMAYWLRYIGTFGPDRVSFKEQSVDKFQDLYTLTQVFSFTANMAAVNVVFSFVKFFKFLQLNQRMLLIWDVLTHAMGNIIPFMAIFVLITFAFTFAGHWLYGSRVFEFRTWNVAFGYLLRTLTEGIEYETLKNASPGATPLYVTAWIGIVTLVLLNMFIAILTDSYAFVQSRTKRMDELERDHVEDKENDWLLFLRSKLCCCFTPRNHETEKKILQLNKKAREMKEVLEMVDQERLWHTVLQTVTTEKDELSVEDVRPVCRAGHEGVPEMFLAGLVDAQQLTLDKPPRPATTMMEIGSLQTQISALEGDLQALLDINVIQYETKPSRPSSRAAQYSVGGAGGGGPPL</sequence>
<dbReference type="PANTHER" id="PTHR10877:SF183">
    <property type="entry name" value="AT14535P-RELATED"/>
    <property type="match status" value="1"/>
</dbReference>
<feature type="transmembrane region" description="Helical" evidence="10">
    <location>
        <begin position="405"/>
        <end position="431"/>
    </location>
</feature>
<protein>
    <submittedName>
        <fullName evidence="13">Uncharacterized protein</fullName>
    </submittedName>
</protein>
<dbReference type="InterPro" id="IPR003915">
    <property type="entry name" value="PKD_2"/>
</dbReference>
<keyword evidence="5 10" id="KW-0472">Membrane</keyword>
<feature type="region of interest" description="Disordered" evidence="9">
    <location>
        <begin position="1"/>
        <end position="43"/>
    </location>
</feature>
<evidence type="ECO:0000256" key="8">
    <source>
        <dbReference type="SAM" id="Coils"/>
    </source>
</evidence>
<dbReference type="InterPro" id="IPR013122">
    <property type="entry name" value="PKD1_2_channel"/>
</dbReference>
<feature type="transmembrane region" description="Helical" evidence="10">
    <location>
        <begin position="364"/>
        <end position="385"/>
    </location>
</feature>
<dbReference type="GO" id="GO:0005509">
    <property type="term" value="F:calcium ion binding"/>
    <property type="evidence" value="ECO:0007669"/>
    <property type="project" value="InterPro"/>
</dbReference>
<feature type="domain" description="Polycystin cation channel PKD1/PKD2" evidence="11">
    <location>
        <begin position="327"/>
        <end position="542"/>
    </location>
</feature>
<feature type="coiled-coil region" evidence="8">
    <location>
        <begin position="582"/>
        <end position="609"/>
    </location>
</feature>
<evidence type="ECO:0000256" key="4">
    <source>
        <dbReference type="ARBA" id="ARBA00022989"/>
    </source>
</evidence>
<feature type="transmembrane region" description="Helical" evidence="10">
    <location>
        <begin position="452"/>
        <end position="476"/>
    </location>
</feature>
<feature type="region of interest" description="Disordered" evidence="9">
    <location>
        <begin position="700"/>
        <end position="722"/>
    </location>
</feature>
<evidence type="ECO:0000256" key="3">
    <source>
        <dbReference type="ARBA" id="ARBA00022692"/>
    </source>
</evidence>
<feature type="domain" description="Polycystin" evidence="12">
    <location>
        <begin position="122"/>
        <end position="317"/>
    </location>
</feature>
<keyword evidence="4 10" id="KW-1133">Transmembrane helix</keyword>
<dbReference type="InterPro" id="IPR051223">
    <property type="entry name" value="Polycystin"/>
</dbReference>
<evidence type="ECO:0000256" key="10">
    <source>
        <dbReference type="SAM" id="Phobius"/>
    </source>
</evidence>
<dbReference type="PANTHER" id="PTHR10877">
    <property type="entry name" value="POLYCYSTIN FAMILY MEMBER"/>
    <property type="match status" value="1"/>
</dbReference>
<evidence type="ECO:0000256" key="1">
    <source>
        <dbReference type="ARBA" id="ARBA00004141"/>
    </source>
</evidence>
<dbReference type="EMBL" id="CDMY01000434">
    <property type="protein sequence ID" value="CEM12148.1"/>
    <property type="molecule type" value="Genomic_DNA"/>
</dbReference>
<evidence type="ECO:0000313" key="13">
    <source>
        <dbReference type="EMBL" id="CEM12148.1"/>
    </source>
</evidence>
<comment type="subcellular location">
    <subcellularLocation>
        <location evidence="1">Membrane</location>
        <topology evidence="1">Multi-pass membrane protein</topology>
    </subcellularLocation>
</comment>
<keyword evidence="6" id="KW-0325">Glycoprotein</keyword>
<dbReference type="Pfam" id="PF20519">
    <property type="entry name" value="Polycystin_dom"/>
    <property type="match status" value="1"/>
</dbReference>
<feature type="transmembrane region" description="Helical" evidence="10">
    <location>
        <begin position="326"/>
        <end position="344"/>
    </location>
</feature>
<reference evidence="13 14" key="1">
    <citation type="submission" date="2014-11" db="EMBL/GenBank/DDBJ databases">
        <authorList>
            <person name="Zhu J."/>
            <person name="Qi W."/>
            <person name="Song R."/>
        </authorList>
    </citation>
    <scope>NUCLEOTIDE SEQUENCE [LARGE SCALE GENOMIC DNA]</scope>
</reference>
<dbReference type="InParanoid" id="A0A0G4FFY7"/>
<keyword evidence="8" id="KW-0175">Coiled coil</keyword>